<name>A0ABQ1J959_9GAMM</name>
<keyword evidence="4 6" id="KW-1133">Transmembrane helix</keyword>
<dbReference type="Proteomes" id="UP000617555">
    <property type="component" value="Unassembled WGS sequence"/>
</dbReference>
<feature type="transmembrane region" description="Helical" evidence="6">
    <location>
        <begin position="12"/>
        <end position="35"/>
    </location>
</feature>
<evidence type="ECO:0000256" key="5">
    <source>
        <dbReference type="ARBA" id="ARBA00023136"/>
    </source>
</evidence>
<dbReference type="PANTHER" id="PTHR42920:SF11">
    <property type="entry name" value="INNER MEMBRANE PROTEIN YTFF"/>
    <property type="match status" value="1"/>
</dbReference>
<gene>
    <name evidence="8" type="ORF">GCM10011607_22990</name>
</gene>
<dbReference type="InterPro" id="IPR000620">
    <property type="entry name" value="EamA_dom"/>
</dbReference>
<feature type="domain" description="EamA" evidence="7">
    <location>
        <begin position="99"/>
        <end position="240"/>
    </location>
</feature>
<keyword evidence="2" id="KW-1003">Cell membrane</keyword>
<keyword evidence="5 6" id="KW-0472">Membrane</keyword>
<reference evidence="9" key="1">
    <citation type="journal article" date="2019" name="Int. J. Syst. Evol. Microbiol.">
        <title>The Global Catalogue of Microorganisms (GCM) 10K type strain sequencing project: providing services to taxonomists for standard genome sequencing and annotation.</title>
        <authorList>
            <consortium name="The Broad Institute Genomics Platform"/>
            <consortium name="The Broad Institute Genome Sequencing Center for Infectious Disease"/>
            <person name="Wu L."/>
            <person name="Ma J."/>
        </authorList>
    </citation>
    <scope>NUCLEOTIDE SEQUENCE [LARGE SCALE GENOMIC DNA]</scope>
    <source>
        <strain evidence="9">CGMCC 1.15339</strain>
    </source>
</reference>
<keyword evidence="3 6" id="KW-0812">Transmembrane</keyword>
<dbReference type="InterPro" id="IPR051258">
    <property type="entry name" value="Diverse_Substrate_Transporter"/>
</dbReference>
<comment type="caution">
    <text evidence="8">The sequence shown here is derived from an EMBL/GenBank/DDBJ whole genome shotgun (WGS) entry which is preliminary data.</text>
</comment>
<evidence type="ECO:0000259" key="7">
    <source>
        <dbReference type="Pfam" id="PF00892"/>
    </source>
</evidence>
<evidence type="ECO:0000256" key="2">
    <source>
        <dbReference type="ARBA" id="ARBA00022475"/>
    </source>
</evidence>
<dbReference type="PANTHER" id="PTHR42920">
    <property type="entry name" value="OS03G0707200 PROTEIN-RELATED"/>
    <property type="match status" value="1"/>
</dbReference>
<dbReference type="EMBL" id="BMII01000018">
    <property type="protein sequence ID" value="GGB61672.1"/>
    <property type="molecule type" value="Genomic_DNA"/>
</dbReference>
<evidence type="ECO:0000313" key="9">
    <source>
        <dbReference type="Proteomes" id="UP000617555"/>
    </source>
</evidence>
<accession>A0ABQ1J959</accession>
<sequence length="253" mass="26768">MLLMPSTSSKPAVAHASNLASLLLFIYAITFSYAYVLLDTATGALILFAAVQISMMLISYIQGHRLNQLEILGALVAFGGFGYLVWPSVGVTNGELSITGMVLMVISGCAWGGYTLLGKGATRPLFTTGVNFILTLPLVLLMILTVWLIQVFTPVENNISVQLSGKGVLLAILSGGLASSIGYALWYQALRGLHSTQAAVLQLSVPIIAALGGVIFVGEQLSVHLIMCASIILFGISLVILTKPKSTIKKEVL</sequence>
<comment type="subcellular location">
    <subcellularLocation>
        <location evidence="1">Cell membrane</location>
        <topology evidence="1">Multi-pass membrane protein</topology>
    </subcellularLocation>
</comment>
<evidence type="ECO:0000256" key="6">
    <source>
        <dbReference type="SAM" id="Phobius"/>
    </source>
</evidence>
<feature type="transmembrane region" description="Helical" evidence="6">
    <location>
        <begin position="129"/>
        <end position="149"/>
    </location>
</feature>
<dbReference type="SUPFAM" id="SSF103481">
    <property type="entry name" value="Multidrug resistance efflux transporter EmrE"/>
    <property type="match status" value="1"/>
</dbReference>
<protein>
    <submittedName>
        <fullName evidence="8">Membrane protein</fullName>
    </submittedName>
</protein>
<dbReference type="Pfam" id="PF00892">
    <property type="entry name" value="EamA"/>
    <property type="match status" value="1"/>
</dbReference>
<feature type="transmembrane region" description="Helical" evidence="6">
    <location>
        <begin position="98"/>
        <end position="117"/>
    </location>
</feature>
<proteinExistence type="predicted"/>
<evidence type="ECO:0000313" key="8">
    <source>
        <dbReference type="EMBL" id="GGB61672.1"/>
    </source>
</evidence>
<evidence type="ECO:0000256" key="3">
    <source>
        <dbReference type="ARBA" id="ARBA00022692"/>
    </source>
</evidence>
<evidence type="ECO:0000256" key="4">
    <source>
        <dbReference type="ARBA" id="ARBA00022989"/>
    </source>
</evidence>
<feature type="transmembrane region" description="Helical" evidence="6">
    <location>
        <begin position="68"/>
        <end position="86"/>
    </location>
</feature>
<feature type="transmembrane region" description="Helical" evidence="6">
    <location>
        <begin position="198"/>
        <end position="217"/>
    </location>
</feature>
<evidence type="ECO:0000256" key="1">
    <source>
        <dbReference type="ARBA" id="ARBA00004651"/>
    </source>
</evidence>
<feature type="transmembrane region" description="Helical" evidence="6">
    <location>
        <begin position="41"/>
        <end position="61"/>
    </location>
</feature>
<keyword evidence="9" id="KW-1185">Reference proteome</keyword>
<feature type="transmembrane region" description="Helical" evidence="6">
    <location>
        <begin position="223"/>
        <end position="241"/>
    </location>
</feature>
<dbReference type="InterPro" id="IPR037185">
    <property type="entry name" value="EmrE-like"/>
</dbReference>
<feature type="transmembrane region" description="Helical" evidence="6">
    <location>
        <begin position="169"/>
        <end position="186"/>
    </location>
</feature>
<organism evidence="8 9">
    <name type="scientific">Shewanella inventionis</name>
    <dbReference type="NCBI Taxonomy" id="1738770"/>
    <lineage>
        <taxon>Bacteria</taxon>
        <taxon>Pseudomonadati</taxon>
        <taxon>Pseudomonadota</taxon>
        <taxon>Gammaproteobacteria</taxon>
        <taxon>Alteromonadales</taxon>
        <taxon>Shewanellaceae</taxon>
        <taxon>Shewanella</taxon>
    </lineage>
</organism>